<keyword evidence="1" id="KW-0732">Signal</keyword>
<dbReference type="Proteomes" id="UP001570417">
    <property type="component" value="Unassembled WGS sequence"/>
</dbReference>
<comment type="caution">
    <text evidence="2">The sequence shown here is derived from an EMBL/GenBank/DDBJ whole genome shotgun (WGS) entry which is preliminary data.</text>
</comment>
<gene>
    <name evidence="2" type="ORF">AB4566_04675</name>
</gene>
<dbReference type="RefSeq" id="WP_372265111.1">
    <property type="nucleotide sequence ID" value="NZ_JBFRUW010000007.1"/>
</dbReference>
<evidence type="ECO:0000256" key="1">
    <source>
        <dbReference type="SAM" id="SignalP"/>
    </source>
</evidence>
<dbReference type="InterPro" id="IPR021501">
    <property type="entry name" value="DUF3157"/>
</dbReference>
<evidence type="ECO:0000313" key="3">
    <source>
        <dbReference type="Proteomes" id="UP001570417"/>
    </source>
</evidence>
<feature type="signal peptide" evidence="1">
    <location>
        <begin position="1"/>
        <end position="19"/>
    </location>
</feature>
<organism evidence="2 3">
    <name type="scientific">Vibrio gallaecicus</name>
    <dbReference type="NCBI Taxonomy" id="552386"/>
    <lineage>
        <taxon>Bacteria</taxon>
        <taxon>Pseudomonadati</taxon>
        <taxon>Pseudomonadota</taxon>
        <taxon>Gammaproteobacteria</taxon>
        <taxon>Vibrionales</taxon>
        <taxon>Vibrionaceae</taxon>
        <taxon>Vibrio</taxon>
    </lineage>
</organism>
<proteinExistence type="predicted"/>
<dbReference type="Pfam" id="PF11355">
    <property type="entry name" value="DUF3157"/>
    <property type="match status" value="1"/>
</dbReference>
<accession>A0ABV4N850</accession>
<name>A0ABV4N850_9VIBR</name>
<dbReference type="EMBL" id="JBFRUW010000007">
    <property type="protein sequence ID" value="MFA0567565.1"/>
    <property type="molecule type" value="Genomic_DNA"/>
</dbReference>
<feature type="chain" id="PRO_5047262528" evidence="1">
    <location>
        <begin position="20"/>
        <end position="187"/>
    </location>
</feature>
<keyword evidence="3" id="KW-1185">Reference proteome</keyword>
<evidence type="ECO:0000313" key="2">
    <source>
        <dbReference type="EMBL" id="MFA0567565.1"/>
    </source>
</evidence>
<reference evidence="2 3" key="1">
    <citation type="journal article" date="2024" name="ISME J.">
        <title>Tailless and filamentous prophages are predominant in marine Vibrio.</title>
        <authorList>
            <person name="Steensen K."/>
            <person name="Seneca J."/>
            <person name="Bartlau N."/>
            <person name="Yu X.A."/>
            <person name="Hussain F.A."/>
            <person name="Polz M.F."/>
        </authorList>
    </citation>
    <scope>NUCLEOTIDE SEQUENCE [LARGE SCALE GENOMIC DNA]</scope>
    <source>
        <strain evidence="2 3">10N.222.51.A1</strain>
    </source>
</reference>
<protein>
    <submittedName>
        <fullName evidence="2">DUF3157 family protein</fullName>
    </submittedName>
</protein>
<sequence length="187" mass="20685">MTRWNTLLAFTLLSSSVMAEQTVTLQDGKQVRLKDDFTWEYISTSTEQIPTNTEQATTFEAIPVVQQAMKGTTITVGNDKPSLQLSKSGLDVLIGASTYEDGQLILPVSVTNQSTQSVVLVTLTFAVYSPTGELLHEGSFDTWQSIKRLADTYLRPQTSAKGKDLIVDVGQYPEYRIEVDIESVVTR</sequence>